<dbReference type="Proteomes" id="UP000314294">
    <property type="component" value="Unassembled WGS sequence"/>
</dbReference>
<organism evidence="1 2">
    <name type="scientific">Liparis tanakae</name>
    <name type="common">Tanaka's snailfish</name>
    <dbReference type="NCBI Taxonomy" id="230148"/>
    <lineage>
        <taxon>Eukaryota</taxon>
        <taxon>Metazoa</taxon>
        <taxon>Chordata</taxon>
        <taxon>Craniata</taxon>
        <taxon>Vertebrata</taxon>
        <taxon>Euteleostomi</taxon>
        <taxon>Actinopterygii</taxon>
        <taxon>Neopterygii</taxon>
        <taxon>Teleostei</taxon>
        <taxon>Neoteleostei</taxon>
        <taxon>Acanthomorphata</taxon>
        <taxon>Eupercaria</taxon>
        <taxon>Perciformes</taxon>
        <taxon>Cottioidei</taxon>
        <taxon>Cottales</taxon>
        <taxon>Liparidae</taxon>
        <taxon>Liparis</taxon>
    </lineage>
</organism>
<protein>
    <submittedName>
        <fullName evidence="1">Uncharacterized protein</fullName>
    </submittedName>
</protein>
<name>A0A4Z2GK55_9TELE</name>
<sequence>MMSDTEAVGGGSTQHSCVMIFVGQRQHELAPPLSPWGKQTLPGVVLSRGAYQPIKKRKWATQQEL</sequence>
<gene>
    <name evidence="1" type="ORF">EYF80_036153</name>
</gene>
<comment type="caution">
    <text evidence="1">The sequence shown here is derived from an EMBL/GenBank/DDBJ whole genome shotgun (WGS) entry which is preliminary data.</text>
</comment>
<dbReference type="AlphaFoldDB" id="A0A4Z2GK55"/>
<evidence type="ECO:0000313" key="1">
    <source>
        <dbReference type="EMBL" id="TNN53645.1"/>
    </source>
</evidence>
<dbReference type="EMBL" id="SRLO01000510">
    <property type="protein sequence ID" value="TNN53645.1"/>
    <property type="molecule type" value="Genomic_DNA"/>
</dbReference>
<reference evidence="1 2" key="1">
    <citation type="submission" date="2019-03" db="EMBL/GenBank/DDBJ databases">
        <title>First draft genome of Liparis tanakae, snailfish: a comprehensive survey of snailfish specific genes.</title>
        <authorList>
            <person name="Kim W."/>
            <person name="Song I."/>
            <person name="Jeong J.-H."/>
            <person name="Kim D."/>
            <person name="Kim S."/>
            <person name="Ryu S."/>
            <person name="Song J.Y."/>
            <person name="Lee S.K."/>
        </authorList>
    </citation>
    <scope>NUCLEOTIDE SEQUENCE [LARGE SCALE GENOMIC DNA]</scope>
    <source>
        <tissue evidence="1">Muscle</tissue>
    </source>
</reference>
<keyword evidence="2" id="KW-1185">Reference proteome</keyword>
<proteinExistence type="predicted"/>
<evidence type="ECO:0000313" key="2">
    <source>
        <dbReference type="Proteomes" id="UP000314294"/>
    </source>
</evidence>
<accession>A0A4Z2GK55</accession>